<keyword evidence="2" id="KW-1185">Reference proteome</keyword>
<evidence type="ECO:0008006" key="3">
    <source>
        <dbReference type="Google" id="ProtNLM"/>
    </source>
</evidence>
<dbReference type="Pfam" id="PF16161">
    <property type="entry name" value="DUF4867"/>
    <property type="match status" value="1"/>
</dbReference>
<organism evidence="1 2">
    <name type="scientific">[Clostridium] cellulosi</name>
    <dbReference type="NCBI Taxonomy" id="29343"/>
    <lineage>
        <taxon>Bacteria</taxon>
        <taxon>Bacillati</taxon>
        <taxon>Bacillota</taxon>
        <taxon>Clostridia</taxon>
        <taxon>Eubacteriales</taxon>
        <taxon>Oscillospiraceae</taxon>
        <taxon>Oscillospiraceae incertae sedis</taxon>
    </lineage>
</organism>
<accession>A0A078KR48</accession>
<protein>
    <recommendedName>
        <fullName evidence="3">DUF4867 domain-containing protein</fullName>
    </recommendedName>
</protein>
<evidence type="ECO:0000313" key="1">
    <source>
        <dbReference type="EMBL" id="CDZ24972.1"/>
    </source>
</evidence>
<dbReference type="Proteomes" id="UP000032431">
    <property type="component" value="Chromosome I"/>
</dbReference>
<sequence>MMKIQSINDKPFRKYGRVIDGFDCTELFEALKKTPMPSDSTVYVASDPELEKLPIFEQLQKTVFGGMPIELGYCNGVNHKLNALEYHRSSEINIAADDLVLLLGSLQDVDPETFSYDTSLVEAFHVPAGTMFEMYATTLHFAPCSYKGKGFRNAVVLPRGTNLDLEDAPKKEGEAKLLFAKNKWLIAHKDSGLQNDGAFVGLTGENITLE</sequence>
<gene>
    <name evidence="1" type="ORF">CCDG5_1875</name>
</gene>
<dbReference type="AlphaFoldDB" id="A0A078KR48"/>
<name>A0A078KR48_9FIRM</name>
<dbReference type="KEGG" id="ccel:CCDG5_1875"/>
<reference evidence="2" key="1">
    <citation type="submission" date="2014-07" db="EMBL/GenBank/DDBJ databases">
        <authorList>
            <person name="Wibberg D."/>
        </authorList>
    </citation>
    <scope>NUCLEOTIDE SEQUENCE [LARGE SCALE GENOMIC DNA]</scope>
    <source>
        <strain evidence="2">DG5</strain>
    </source>
</reference>
<dbReference type="PATRIC" id="fig|29343.3.peg.1970"/>
<dbReference type="STRING" id="29343.CCDG5_1875"/>
<proteinExistence type="predicted"/>
<dbReference type="HOGENOM" id="CLU_1330429_0_0_9"/>
<dbReference type="EMBL" id="LM995447">
    <property type="protein sequence ID" value="CDZ24972.1"/>
    <property type="molecule type" value="Genomic_DNA"/>
</dbReference>
<evidence type="ECO:0000313" key="2">
    <source>
        <dbReference type="Proteomes" id="UP000032431"/>
    </source>
</evidence>
<dbReference type="InterPro" id="IPR032358">
    <property type="entry name" value="DUF4867"/>
</dbReference>